<keyword evidence="3 4" id="KW-0067">ATP-binding</keyword>
<accession>A0A1C1Z0M4</accession>
<evidence type="ECO:0000313" key="7">
    <source>
        <dbReference type="Proteomes" id="UP000094795"/>
    </source>
</evidence>
<dbReference type="GO" id="GO:0046872">
    <property type="term" value="F:metal ion binding"/>
    <property type="evidence" value="ECO:0007669"/>
    <property type="project" value="UniProtKB-KW"/>
</dbReference>
<dbReference type="InterPro" id="IPR037171">
    <property type="entry name" value="NagB/RpiA_transferase-like"/>
</dbReference>
<evidence type="ECO:0000256" key="1">
    <source>
        <dbReference type="ARBA" id="ARBA00010638"/>
    </source>
</evidence>
<feature type="binding site" evidence="4">
    <location>
        <position position="65"/>
    </location>
    <ligand>
        <name>substrate</name>
    </ligand>
</feature>
<dbReference type="PANTHER" id="PTHR23407:SF1">
    <property type="entry name" value="5-FORMYLTETRAHYDROFOLATE CYCLO-LIGASE"/>
    <property type="match status" value="1"/>
</dbReference>
<comment type="similarity">
    <text evidence="1 5">Belongs to the 5-formyltetrahydrofolate cyclo-ligase family.</text>
</comment>
<name>A0A1C1Z0M4_9HYPH</name>
<dbReference type="GO" id="GO:0030272">
    <property type="term" value="F:5-formyltetrahydrofolate cyclo-ligase activity"/>
    <property type="evidence" value="ECO:0007669"/>
    <property type="project" value="UniProtKB-EC"/>
</dbReference>
<dbReference type="GO" id="GO:0035999">
    <property type="term" value="P:tetrahydrofolate interconversion"/>
    <property type="evidence" value="ECO:0007669"/>
    <property type="project" value="TreeGrafter"/>
</dbReference>
<keyword evidence="6" id="KW-0436">Ligase</keyword>
<dbReference type="Gene3D" id="3.40.50.10420">
    <property type="entry name" value="NagB/RpiA/CoA transferase-like"/>
    <property type="match status" value="1"/>
</dbReference>
<keyword evidence="5" id="KW-0479">Metal-binding</keyword>
<protein>
    <recommendedName>
        <fullName evidence="5">5-formyltetrahydrofolate cyclo-ligase</fullName>
        <ecNumber evidence="5">6.3.3.2</ecNumber>
    </recommendedName>
</protein>
<dbReference type="PANTHER" id="PTHR23407">
    <property type="entry name" value="ATPASE INHIBITOR/5-FORMYLTETRAHYDROFOLATE CYCLO-LIGASE"/>
    <property type="match status" value="1"/>
</dbReference>
<keyword evidence="2 4" id="KW-0547">Nucleotide-binding</keyword>
<evidence type="ECO:0000256" key="2">
    <source>
        <dbReference type="ARBA" id="ARBA00022741"/>
    </source>
</evidence>
<keyword evidence="7" id="KW-1185">Reference proteome</keyword>
<dbReference type="AlphaFoldDB" id="A0A1C1Z0M4"/>
<dbReference type="STRING" id="1480615.AWJ14_09745"/>
<comment type="catalytic activity">
    <reaction evidence="5">
        <text>(6S)-5-formyl-5,6,7,8-tetrahydrofolate + ATP = (6R)-5,10-methenyltetrahydrofolate + ADP + phosphate</text>
        <dbReference type="Rhea" id="RHEA:10488"/>
        <dbReference type="ChEBI" id="CHEBI:30616"/>
        <dbReference type="ChEBI" id="CHEBI:43474"/>
        <dbReference type="ChEBI" id="CHEBI:57455"/>
        <dbReference type="ChEBI" id="CHEBI:57457"/>
        <dbReference type="ChEBI" id="CHEBI:456216"/>
        <dbReference type="EC" id="6.3.3.2"/>
    </reaction>
</comment>
<evidence type="ECO:0000256" key="5">
    <source>
        <dbReference type="RuleBase" id="RU361279"/>
    </source>
</evidence>
<feature type="binding site" evidence="4">
    <location>
        <position position="60"/>
    </location>
    <ligand>
        <name>substrate</name>
    </ligand>
</feature>
<evidence type="ECO:0000313" key="6">
    <source>
        <dbReference type="EMBL" id="OCW59318.1"/>
    </source>
</evidence>
<evidence type="ECO:0000256" key="4">
    <source>
        <dbReference type="PIRSR" id="PIRSR006806-1"/>
    </source>
</evidence>
<dbReference type="GO" id="GO:0005524">
    <property type="term" value="F:ATP binding"/>
    <property type="evidence" value="ECO:0007669"/>
    <property type="project" value="UniProtKB-KW"/>
</dbReference>
<comment type="caution">
    <text evidence="6">The sequence shown here is derived from an EMBL/GenBank/DDBJ whole genome shotgun (WGS) entry which is preliminary data.</text>
</comment>
<dbReference type="Pfam" id="PF01812">
    <property type="entry name" value="5-FTHF_cyc-lig"/>
    <property type="match status" value="1"/>
</dbReference>
<feature type="binding site" evidence="4">
    <location>
        <begin position="15"/>
        <end position="19"/>
    </location>
    <ligand>
        <name>ATP</name>
        <dbReference type="ChEBI" id="CHEBI:30616"/>
    </ligand>
</feature>
<proteinExistence type="inferred from homology"/>
<comment type="cofactor">
    <cofactor evidence="5">
        <name>Mg(2+)</name>
        <dbReference type="ChEBI" id="CHEBI:18420"/>
    </cofactor>
</comment>
<dbReference type="OrthoDB" id="9801938at2"/>
<dbReference type="EMBL" id="LQZT01000001">
    <property type="protein sequence ID" value="OCW59318.1"/>
    <property type="molecule type" value="Genomic_DNA"/>
</dbReference>
<reference evidence="6 7" key="1">
    <citation type="submission" date="2015-12" db="EMBL/GenBank/DDBJ databases">
        <authorList>
            <person name="Shamseldin A."/>
            <person name="Moawad H."/>
            <person name="Abd El-Rahim W.M."/>
            <person name="Sadowsky M.J."/>
        </authorList>
    </citation>
    <scope>NUCLEOTIDE SEQUENCE [LARGE SCALE GENOMIC DNA]</scope>
    <source>
        <strain evidence="6 7">JC234</strain>
    </source>
</reference>
<dbReference type="EC" id="6.3.3.2" evidence="5"/>
<sequence length="201" mass="21738">MAIVPADRETGMDTKAGIRAAMLTKRDSLAPERRIDMSLAMAEAAEAVAFEPGTVIAGYLPIRSEPDLRPMMARFAQRGARLCLPVVLDRQTIVFREFIRGAELVDTGFGTSGPGPEATVLDPDLLMMPLSAFDDAGNRLGYGAGHYDRAIARLRAKGRTPRLIGTAFSIQRVDALPAEAHDVPLEMILTEQGLRSFSQGV</sequence>
<dbReference type="Proteomes" id="UP000094795">
    <property type="component" value="Unassembled WGS sequence"/>
</dbReference>
<evidence type="ECO:0000256" key="3">
    <source>
        <dbReference type="ARBA" id="ARBA00022840"/>
    </source>
</evidence>
<dbReference type="GO" id="GO:0009396">
    <property type="term" value="P:folic acid-containing compound biosynthetic process"/>
    <property type="evidence" value="ECO:0007669"/>
    <property type="project" value="TreeGrafter"/>
</dbReference>
<dbReference type="PIRSF" id="PIRSF006806">
    <property type="entry name" value="FTHF_cligase"/>
    <property type="match status" value="1"/>
</dbReference>
<feature type="binding site" evidence="4">
    <location>
        <begin position="139"/>
        <end position="147"/>
    </location>
    <ligand>
        <name>ATP</name>
        <dbReference type="ChEBI" id="CHEBI:30616"/>
    </ligand>
</feature>
<dbReference type="InterPro" id="IPR024185">
    <property type="entry name" value="FTHF_cligase-like_sf"/>
</dbReference>
<organism evidence="6 7">
    <name type="scientific">Hoeflea olei</name>
    <dbReference type="NCBI Taxonomy" id="1480615"/>
    <lineage>
        <taxon>Bacteria</taxon>
        <taxon>Pseudomonadati</taxon>
        <taxon>Pseudomonadota</taxon>
        <taxon>Alphaproteobacteria</taxon>
        <taxon>Hyphomicrobiales</taxon>
        <taxon>Rhizobiaceae</taxon>
        <taxon>Hoeflea</taxon>
    </lineage>
</organism>
<keyword evidence="5" id="KW-0460">Magnesium</keyword>
<dbReference type="SUPFAM" id="SSF100950">
    <property type="entry name" value="NagB/RpiA/CoA transferase-like"/>
    <property type="match status" value="1"/>
</dbReference>
<gene>
    <name evidence="6" type="ORF">AWJ14_09745</name>
</gene>
<dbReference type="InterPro" id="IPR002698">
    <property type="entry name" value="FTHF_cligase"/>
</dbReference>
<dbReference type="NCBIfam" id="TIGR02727">
    <property type="entry name" value="MTHFS_bact"/>
    <property type="match status" value="1"/>
</dbReference>